<dbReference type="AlphaFoldDB" id="F4JA84"/>
<comment type="subcellular location">
    <subcellularLocation>
        <location evidence="1">Nucleus</location>
    </subcellularLocation>
</comment>
<organism evidence="8 9">
    <name type="scientific">Arabidopsis thaliana</name>
    <name type="common">Mouse-ear cress</name>
    <dbReference type="NCBI Taxonomy" id="3702"/>
    <lineage>
        <taxon>Eukaryota</taxon>
        <taxon>Viridiplantae</taxon>
        <taxon>Streptophyta</taxon>
        <taxon>Embryophyta</taxon>
        <taxon>Tracheophyta</taxon>
        <taxon>Spermatophyta</taxon>
        <taxon>Magnoliopsida</taxon>
        <taxon>eudicotyledons</taxon>
        <taxon>Gunneridae</taxon>
        <taxon>Pentapetalae</taxon>
        <taxon>rosids</taxon>
        <taxon>malvids</taxon>
        <taxon>Brassicales</taxon>
        <taxon>Brassicaceae</taxon>
        <taxon>Camelineae</taxon>
        <taxon>Arabidopsis</taxon>
    </lineage>
</organism>
<evidence type="ECO:0000256" key="1">
    <source>
        <dbReference type="ARBA" id="ARBA00004123"/>
    </source>
</evidence>
<dbReference type="eggNOG" id="KOG0390">
    <property type="taxonomic scope" value="Eukaryota"/>
</dbReference>
<evidence type="ECO:0000313" key="9">
    <source>
        <dbReference type="Proteomes" id="UP000006548"/>
    </source>
</evidence>
<evidence type="ECO:0000256" key="5">
    <source>
        <dbReference type="ARBA" id="ARBA00023242"/>
    </source>
</evidence>
<dbReference type="PANTHER" id="PTHR45821">
    <property type="entry name" value="SNF2 DOMAIN-CONTAINING PROTEIN CLASSY 2-RELATED"/>
    <property type="match status" value="1"/>
</dbReference>
<keyword evidence="9" id="KW-1185">Reference proteome</keyword>
<evidence type="ECO:0000313" key="8">
    <source>
        <dbReference type="EMBL" id="AEE77695.1"/>
    </source>
</evidence>
<gene>
    <name evidence="7 8" type="ordered locus">At3g32280</name>
</gene>
<dbReference type="PANTHER" id="PTHR45821:SF1">
    <property type="entry name" value="ATP-DEPENDENT HELICASE FAMILY PROTEIN-RELATED"/>
    <property type="match status" value="1"/>
</dbReference>
<proteinExistence type="predicted"/>
<keyword evidence="2" id="KW-0547">Nucleotide-binding</keyword>
<dbReference type="GeneID" id="823000"/>
<dbReference type="GO" id="GO:0005524">
    <property type="term" value="F:ATP binding"/>
    <property type="evidence" value="ECO:0007669"/>
    <property type="project" value="UniProtKB-KW"/>
</dbReference>
<dbReference type="PhylomeDB" id="F4JA84"/>
<dbReference type="InterPro" id="IPR044567">
    <property type="entry name" value="CLSY/DRD1"/>
</dbReference>
<dbReference type="Araport" id="AT3G32280"/>
<dbReference type="InParanoid" id="F4JA84"/>
<dbReference type="ExpressionAtlas" id="F4JA84">
    <property type="expression patterns" value="baseline and differential"/>
</dbReference>
<dbReference type="HOGENOM" id="CLU_045746_0_0_1"/>
<keyword evidence="3 8" id="KW-0378">Hydrolase</keyword>
<keyword evidence="4" id="KW-0067">ATP-binding</keyword>
<reference evidence="8 9" key="1">
    <citation type="journal article" date="2000" name="Nature">
        <title>Sequence and analysis of chromosome 3 of the plant Arabidopsis thaliana.</title>
        <authorList>
            <consortium name="European Union Chromosome 3 Arabidopsis Sequencing Consortium"/>
            <consortium name="Institute for Genomic Research"/>
            <consortium name="Kazusa DNA Research Institute"/>
            <person name="Salanoubat M."/>
            <person name="Lemcke K."/>
            <person name="Rieger M."/>
            <person name="Ansorge W."/>
            <person name="Unseld M."/>
            <person name="Fartmann B."/>
            <person name="Valle G."/>
            <person name="Blocker H."/>
            <person name="Perez-Alonso M."/>
            <person name="Obermaier B."/>
            <person name="Delseny M."/>
            <person name="Boutry M."/>
            <person name="Grivell L.A."/>
            <person name="Mache R."/>
            <person name="Puigdomenech P."/>
            <person name="De Simone V."/>
            <person name="Choisne N."/>
            <person name="Artiguenave F."/>
            <person name="Robert C."/>
            <person name="Brottier P."/>
            <person name="Wincker P."/>
            <person name="Cattolico L."/>
            <person name="Weissenbach J."/>
            <person name="Saurin W."/>
            <person name="Quetier F."/>
            <person name="Schafer M."/>
            <person name="Muller-Auer S."/>
            <person name="Gabel C."/>
            <person name="Fuchs M."/>
            <person name="Benes V."/>
            <person name="Wurmbach E."/>
            <person name="Drzonek H."/>
            <person name="Erfle H."/>
            <person name="Jordan N."/>
            <person name="Bangert S."/>
            <person name="Wiedelmann R."/>
            <person name="Kranz H."/>
            <person name="Voss H."/>
            <person name="Holland R."/>
            <person name="Brandt P."/>
            <person name="Nyakatura G."/>
            <person name="Vezzi A."/>
            <person name="D'Angelo M."/>
            <person name="Pallavicini A."/>
            <person name="Toppo S."/>
            <person name="Simionati B."/>
            <person name="Conrad A."/>
            <person name="Hornischer K."/>
            <person name="Kauer G."/>
            <person name="Lohnert T.H."/>
            <person name="Nordsiek G."/>
            <person name="Reichelt J."/>
            <person name="Scharfe M."/>
            <person name="Schon O."/>
            <person name="Bargues M."/>
            <person name="Terol J."/>
            <person name="Climent J."/>
            <person name="Navarro P."/>
            <person name="Collado C."/>
            <person name="Perez-Perez A."/>
            <person name="Ottenwalder B."/>
            <person name="Duchemin D."/>
            <person name="Cooke R."/>
            <person name="Laudie M."/>
            <person name="Berger-Llauro C."/>
            <person name="Purnelle B."/>
            <person name="Masuy D."/>
            <person name="de Haan M."/>
            <person name="Maarse A.C."/>
            <person name="Alcaraz J.P."/>
            <person name="Cottet A."/>
            <person name="Casacuberta E."/>
            <person name="Monfort A."/>
            <person name="Argiriou A."/>
            <person name="flores M."/>
            <person name="Liguori R."/>
            <person name="Vitale D."/>
            <person name="Mannhaupt G."/>
            <person name="Haase D."/>
            <person name="Schoof H."/>
            <person name="Rudd S."/>
            <person name="Zaccaria P."/>
            <person name="Mewes H.W."/>
            <person name="Mayer K.F."/>
            <person name="Kaul S."/>
            <person name="Town C.D."/>
            <person name="Koo H.L."/>
            <person name="Tallon L.J."/>
            <person name="Jenkins J."/>
            <person name="Rooney T."/>
            <person name="Rizzo M."/>
            <person name="Walts A."/>
            <person name="Utterback T."/>
            <person name="Fujii C.Y."/>
            <person name="Shea T.P."/>
            <person name="Creasy T.H."/>
            <person name="Haas B."/>
            <person name="Maiti R."/>
            <person name="Wu D."/>
            <person name="Peterson J."/>
            <person name="Van Aken S."/>
            <person name="Pai G."/>
            <person name="Militscher J."/>
            <person name="Sellers P."/>
            <person name="Gill J.E."/>
            <person name="Feldblyum T.V."/>
            <person name="Preuss D."/>
            <person name="Lin X."/>
            <person name="Nierman W.C."/>
            <person name="Salzberg S.L."/>
            <person name="White O."/>
            <person name="Venter J.C."/>
            <person name="Fraser C.M."/>
            <person name="Kaneko T."/>
            <person name="Nakamura Y."/>
            <person name="Sato S."/>
            <person name="Kato T."/>
            <person name="Asamizu E."/>
            <person name="Sasamoto S."/>
            <person name="Kimura T."/>
            <person name="Idesawa K."/>
            <person name="Kawashima K."/>
            <person name="Kishida Y."/>
            <person name="Kiyokawa C."/>
            <person name="Kohara M."/>
            <person name="Matsumoto M."/>
            <person name="Matsuno A."/>
            <person name="Muraki A."/>
            <person name="Nakayama S."/>
            <person name="Nakazaki N."/>
            <person name="Shinpo S."/>
            <person name="Takeuchi C."/>
            <person name="Wada T."/>
            <person name="Watanabe A."/>
            <person name="Yamada M."/>
            <person name="Yasuda M."/>
            <person name="Tabata S."/>
        </authorList>
    </citation>
    <scope>NUCLEOTIDE SEQUENCE [LARGE SCALE GENOMIC DNA]</scope>
    <source>
        <strain evidence="9">cv. Columbia</strain>
    </source>
</reference>
<feature type="transmembrane region" description="Helical" evidence="6">
    <location>
        <begin position="20"/>
        <end position="42"/>
    </location>
</feature>
<keyword evidence="6" id="KW-0812">Transmembrane</keyword>
<dbReference type="STRING" id="3702.F4JA84"/>
<protein>
    <submittedName>
        <fullName evidence="8">ATP-dependent helicase family protein</fullName>
    </submittedName>
</protein>
<keyword evidence="6" id="KW-1133">Transmembrane helix</keyword>
<dbReference type="SUPFAM" id="SSF52540">
    <property type="entry name" value="P-loop containing nucleoside triphosphate hydrolases"/>
    <property type="match status" value="1"/>
</dbReference>
<dbReference type="PaxDb" id="3702-AT3G32280.1"/>
<sequence length="474" mass="53579">MDTFMNTKDELEHVAFLVLWLRYFVFPSGFHYLYVTMFPIAIHLSSGTKTALVVLAHLSIELSLDPHHIEILNFLCNNLVVENPNGCILAQARGPEKTYLMINFIYDLYQNDDKRKKVVALENQEAGGSCVDGNVAHWFSKTKFNGLVDVPIVYLALEENVVKNDLTLRSSLKHVIIGGSSGGSNSGKGLANDLYLDVNELVEVQVRSDKEINMMKDKGKTIFDFNEAIWPKDEPISNTFEKSGATLTNCEHSWIWKQGLGHTCWICGIIDKDHPLPPGFGSNICKDIKMRVPKDGFSGTGIFPHPLHRMIMKPHHFEILNFLYKNLVVENSNGCIIAQTPLSEKTFLMISFIYGYLEKHPNSKSLFVLPKWVLNGLKRWIKTRSIIFLGAKQFSNIVSDNSGAEASDSCRDILLNILSVVVFDRGTDPRNEMMCFLKVVSRIKTPHKVLLTGSLYKNNIKEVFNIFDVAFPNF</sequence>
<dbReference type="InterPro" id="IPR038718">
    <property type="entry name" value="SNF2-like_sf"/>
</dbReference>
<evidence type="ECO:0000256" key="2">
    <source>
        <dbReference type="ARBA" id="ARBA00022741"/>
    </source>
</evidence>
<dbReference type="Gene3D" id="3.40.50.10810">
    <property type="entry name" value="Tandem AAA-ATPase domain"/>
    <property type="match status" value="2"/>
</dbReference>
<evidence type="ECO:0000256" key="3">
    <source>
        <dbReference type="ARBA" id="ARBA00022806"/>
    </source>
</evidence>
<accession>F4JA84</accession>
<dbReference type="GO" id="GO:0080188">
    <property type="term" value="P:gene silencing by siRNA-directed DNA methylation"/>
    <property type="evidence" value="ECO:0007669"/>
    <property type="project" value="InterPro"/>
</dbReference>
<keyword evidence="3 8" id="KW-0347">Helicase</keyword>
<keyword evidence="5" id="KW-0539">Nucleus</keyword>
<dbReference type="EMBL" id="CP002686">
    <property type="protein sequence ID" value="AEE77695.1"/>
    <property type="molecule type" value="Genomic_DNA"/>
</dbReference>
<evidence type="ECO:0000313" key="7">
    <source>
        <dbReference type="Araport" id="AT3G32280"/>
    </source>
</evidence>
<evidence type="ECO:0000256" key="6">
    <source>
        <dbReference type="SAM" id="Phobius"/>
    </source>
</evidence>
<dbReference type="RefSeq" id="NP_189770.1">
    <property type="nucleotide sequence ID" value="NM_114050.1"/>
</dbReference>
<evidence type="ECO:0000256" key="4">
    <source>
        <dbReference type="ARBA" id="ARBA00022840"/>
    </source>
</evidence>
<reference evidence="9" key="2">
    <citation type="journal article" date="2017" name="Plant J.">
        <title>Araport11: a complete reannotation of the Arabidopsis thaliana reference genome.</title>
        <authorList>
            <person name="Cheng C.Y."/>
            <person name="Krishnakumar V."/>
            <person name="Chan A.P."/>
            <person name="Thibaud-Nissen F."/>
            <person name="Schobel S."/>
            <person name="Town C.D."/>
        </authorList>
    </citation>
    <scope>GENOME REANNOTATION</scope>
    <source>
        <strain evidence="9">cv. Columbia</strain>
    </source>
</reference>
<dbReference type="GO" id="GO:0005634">
    <property type="term" value="C:nucleus"/>
    <property type="evidence" value="ECO:0007669"/>
    <property type="project" value="UniProtKB-SubCell"/>
</dbReference>
<dbReference type="Proteomes" id="UP000006548">
    <property type="component" value="Chromosome 3"/>
</dbReference>
<dbReference type="GO" id="GO:0004386">
    <property type="term" value="F:helicase activity"/>
    <property type="evidence" value="ECO:0007669"/>
    <property type="project" value="UniProtKB-KW"/>
</dbReference>
<keyword evidence="6" id="KW-0472">Membrane</keyword>
<name>F4JA84_ARATH</name>
<dbReference type="TAIR" id="AT3G32280"/>
<dbReference type="InterPro" id="IPR027417">
    <property type="entry name" value="P-loop_NTPase"/>
</dbReference>
<dbReference type="KEGG" id="ath:AT3G32280"/>